<dbReference type="EMBL" id="CAADFM010000093">
    <property type="protein sequence ID" value="VFK13711.1"/>
    <property type="molecule type" value="Genomic_DNA"/>
</dbReference>
<organism evidence="2">
    <name type="scientific">Candidatus Kentrum sp. LPFa</name>
    <dbReference type="NCBI Taxonomy" id="2126335"/>
    <lineage>
        <taxon>Bacteria</taxon>
        <taxon>Pseudomonadati</taxon>
        <taxon>Pseudomonadota</taxon>
        <taxon>Gammaproteobacteria</taxon>
        <taxon>Candidatus Kentrum</taxon>
    </lineage>
</organism>
<name>A0A450XKE6_9GAMM</name>
<evidence type="ECO:0000313" key="1">
    <source>
        <dbReference type="EMBL" id="VFK13711.1"/>
    </source>
</evidence>
<evidence type="ECO:0000313" key="2">
    <source>
        <dbReference type="EMBL" id="VFK29782.1"/>
    </source>
</evidence>
<accession>A0A450XKE6</accession>
<dbReference type="AlphaFoldDB" id="A0A450XKE6"/>
<sequence>MALENKSVLSLGLNHPLVQVNYLKIQVAIKMIVAVKGIRIRVGMQMMP</sequence>
<protein>
    <submittedName>
        <fullName evidence="2">Uncharacterized protein</fullName>
    </submittedName>
</protein>
<proteinExistence type="predicted"/>
<gene>
    <name evidence="1" type="ORF">BECKLPF1236A_GA0070988_100939</name>
    <name evidence="2" type="ORF">BECKLPF1236C_GA0070990_100953</name>
</gene>
<reference evidence="2" key="1">
    <citation type="submission" date="2019-02" db="EMBL/GenBank/DDBJ databases">
        <authorList>
            <person name="Gruber-Vodicka R. H."/>
            <person name="Seah K. B. B."/>
        </authorList>
    </citation>
    <scope>NUCLEOTIDE SEQUENCE</scope>
    <source>
        <strain evidence="1">BECK_S312</strain>
        <strain evidence="2">BECK_S426</strain>
    </source>
</reference>
<dbReference type="EMBL" id="CAADFP010000095">
    <property type="protein sequence ID" value="VFK29782.1"/>
    <property type="molecule type" value="Genomic_DNA"/>
</dbReference>